<accession>A0A914P6W3</accession>
<evidence type="ECO:0000313" key="2">
    <source>
        <dbReference type="WBParaSite" id="PDA_v2.g13706.t1"/>
    </source>
</evidence>
<evidence type="ECO:0000313" key="1">
    <source>
        <dbReference type="Proteomes" id="UP000887578"/>
    </source>
</evidence>
<dbReference type="WBParaSite" id="PDA_v2.g13706.t1">
    <property type="protein sequence ID" value="PDA_v2.g13706.t1"/>
    <property type="gene ID" value="PDA_v2.g13706"/>
</dbReference>
<dbReference type="Proteomes" id="UP000887578">
    <property type="component" value="Unplaced"/>
</dbReference>
<protein>
    <submittedName>
        <fullName evidence="2">Uncharacterized protein</fullName>
    </submittedName>
</protein>
<sequence>MKIVTPKWFVPKIDKDLLTRFFKTFDPLEQYSFVVSDPEALDYIGLKKVQVKPFLWINRCAKFANDDSIMVVDGEVSMLRNIVDDKTVFDSNSNFMEAVSKKQLFINAQKATLVNAILSLEFFSLLLSPIIKVLHCYKLTLTSNFTFADILKKLPNLEDLSFTSTNVEMGKNWVKDLKIYGKNIIKLKIEINNFNFNAKELAKIIKVSA</sequence>
<keyword evidence="1" id="KW-1185">Reference proteome</keyword>
<organism evidence="1 2">
    <name type="scientific">Panagrolaimus davidi</name>
    <dbReference type="NCBI Taxonomy" id="227884"/>
    <lineage>
        <taxon>Eukaryota</taxon>
        <taxon>Metazoa</taxon>
        <taxon>Ecdysozoa</taxon>
        <taxon>Nematoda</taxon>
        <taxon>Chromadorea</taxon>
        <taxon>Rhabditida</taxon>
        <taxon>Tylenchina</taxon>
        <taxon>Panagrolaimomorpha</taxon>
        <taxon>Panagrolaimoidea</taxon>
        <taxon>Panagrolaimidae</taxon>
        <taxon>Panagrolaimus</taxon>
    </lineage>
</organism>
<name>A0A914P6W3_9BILA</name>
<reference evidence="2" key="1">
    <citation type="submission" date="2022-11" db="UniProtKB">
        <authorList>
            <consortium name="WormBaseParasite"/>
        </authorList>
    </citation>
    <scope>IDENTIFICATION</scope>
</reference>
<dbReference type="AlphaFoldDB" id="A0A914P6W3"/>
<proteinExistence type="predicted"/>